<dbReference type="GO" id="GO:0004016">
    <property type="term" value="F:adenylate cyclase activity"/>
    <property type="evidence" value="ECO:0007669"/>
    <property type="project" value="UniProtKB-ARBA"/>
</dbReference>
<dbReference type="SMART" id="SM00044">
    <property type="entry name" value="CYCc"/>
    <property type="match status" value="1"/>
</dbReference>
<evidence type="ECO:0000259" key="4">
    <source>
        <dbReference type="PROSITE" id="PS50125"/>
    </source>
</evidence>
<name>A0A8J6N239_9DELT</name>
<dbReference type="InterPro" id="IPR025874">
    <property type="entry name" value="DZR"/>
</dbReference>
<dbReference type="SUPFAM" id="SSF52540">
    <property type="entry name" value="P-loop containing nucleoside triphosphate hydrolases"/>
    <property type="match status" value="1"/>
</dbReference>
<dbReference type="InterPro" id="IPR011990">
    <property type="entry name" value="TPR-like_helical_dom_sf"/>
</dbReference>
<dbReference type="InterPro" id="IPR001054">
    <property type="entry name" value="A/G_cyclase"/>
</dbReference>
<dbReference type="AlphaFoldDB" id="A0A8J6N239"/>
<dbReference type="Gene3D" id="3.40.50.300">
    <property type="entry name" value="P-loop containing nucleotide triphosphate hydrolases"/>
    <property type="match status" value="1"/>
</dbReference>
<dbReference type="Proteomes" id="UP000650524">
    <property type="component" value="Unassembled WGS sequence"/>
</dbReference>
<accession>A0A8J6N239</accession>
<dbReference type="InterPro" id="IPR041664">
    <property type="entry name" value="AAA_16"/>
</dbReference>
<keyword evidence="3" id="KW-0802">TPR repeat</keyword>
<proteinExistence type="predicted"/>
<gene>
    <name evidence="5" type="ORF">H8E19_13945</name>
</gene>
<dbReference type="PANTHER" id="PTHR16305">
    <property type="entry name" value="TESTICULAR SOLUBLE ADENYLYL CYCLASE"/>
    <property type="match status" value="1"/>
</dbReference>
<dbReference type="Pfam" id="PF13181">
    <property type="entry name" value="TPR_8"/>
    <property type="match status" value="2"/>
</dbReference>
<evidence type="ECO:0000256" key="3">
    <source>
        <dbReference type="PROSITE-ProRule" id="PRU00339"/>
    </source>
</evidence>
<evidence type="ECO:0000256" key="2">
    <source>
        <dbReference type="ARBA" id="ARBA00022840"/>
    </source>
</evidence>
<evidence type="ECO:0000256" key="1">
    <source>
        <dbReference type="ARBA" id="ARBA00022741"/>
    </source>
</evidence>
<dbReference type="PANTHER" id="PTHR16305:SF28">
    <property type="entry name" value="GUANYLATE CYCLASE DOMAIN-CONTAINING PROTEIN"/>
    <property type="match status" value="1"/>
</dbReference>
<dbReference type="GO" id="GO:0005524">
    <property type="term" value="F:ATP binding"/>
    <property type="evidence" value="ECO:0007669"/>
    <property type="project" value="UniProtKB-KW"/>
</dbReference>
<dbReference type="Pfam" id="PF00211">
    <property type="entry name" value="Guanylate_cyc"/>
    <property type="match status" value="1"/>
</dbReference>
<dbReference type="InterPro" id="IPR019734">
    <property type="entry name" value="TPR_rpt"/>
</dbReference>
<dbReference type="CDD" id="cd07302">
    <property type="entry name" value="CHD"/>
    <property type="match status" value="1"/>
</dbReference>
<dbReference type="GO" id="GO:0005737">
    <property type="term" value="C:cytoplasm"/>
    <property type="evidence" value="ECO:0007669"/>
    <property type="project" value="TreeGrafter"/>
</dbReference>
<keyword evidence="1" id="KW-0547">Nucleotide-binding</keyword>
<feature type="repeat" description="TPR" evidence="3">
    <location>
        <begin position="993"/>
        <end position="1026"/>
    </location>
</feature>
<dbReference type="PROSITE" id="PS50005">
    <property type="entry name" value="TPR"/>
    <property type="match status" value="1"/>
</dbReference>
<sequence length="1124" mass="127579">MKCPKCQFNNRVGAKFCKECGNKFELTCPQCENAYTPGAKFCDECGHAVQTPKKEAPPIVYDEPRSYTPKHLADKILTIRASIEGERKVVTVLFADVADSTAIFEKLDPEKVHQVMDGCFRILMDEIHRYEGTVNQFRGDCVMALFGAPLAHEDHARRACFASLSIQRAMKGYSEDIMARFGMEFKMRIGLDSGLVVVGSIGNNLRMDYTADGDTANLAARMESLAKPGTVLVSGNTYKLAENYFEFEPLGKVQVKGKEAPQEAYVLLRPSHIGTRIAASAARGLTRFVGRKNSMAAIERAYDRAQSGSGQIVGVVSGAGVGKSRLLLEFRNRLPQDEFVYLEGRCLYFGESTAYSPIVDILKSYFEIKDDDEEDLVKKKLEQGILQRNDNLENILTPLYDLLSLEVNDEAYLRLKPVNRRGRIFEALRDLFINISPNKPLILAVEDLHWIDKTSEEFLGYLIGRLANTRILLILLYRPEFTHPWGSSSNYNRIGLNQLTTNSSIELIQAILERGEVIPELRKLILGKAGGNPLFLEELTHSLLENDSLKLKDKKYVLSQEVADIEVPDTIQGIIASRIDRLEDNLKLTIQIASVIGRDFTFRILKEITGMKDGLKTHLLELQEMEFIYEKAFFPELEFIFKHALIQEVAYSSLLLNKRKEIHKKIGRAIEGIYTEKLDEFYEMLAYHYSKSEDRGKAYQYLKLSGEKAIKSHAMLEAFHFFNSAYQVLKGQPETEENQEKQLEILHLILFPILAAGYPGNSLQLLMEGQEISKRTGDDRSLAIFYSRIGRYYGTKEGKLSQGIKYSEKSFQEAEKLQDVQLIIRTGFDLFPSYFLSGQLSRLIELSPKIISLLEETGKVHESFGSGWNVYSGVHGYYGLSMGWVGNFGEGKEILEKGLCFTTGEVDDKFSLAWVEMAYGMLLNIKGEGQNAIEHARRAIDLLTEIKGYAILGVAWNYSAWAHYLMGEFEIARKHIEKALKTLRETGMSFWVSFGFLLSSMVHYDSGDFENAQEFLREAIKLSEQNDEYSVLGYSRIWKGRILGRVDSAKRDEANQLIMRGIKLLDELKIKPWSSQGYLFLGELYLNTGKTEKALENLKRAEGMFLEMGMDYWLDKMQEVLRSV</sequence>
<dbReference type="InterPro" id="IPR029787">
    <property type="entry name" value="Nucleotide_cyclase"/>
</dbReference>
<dbReference type="SUPFAM" id="SSF55073">
    <property type="entry name" value="Nucleotide cyclase"/>
    <property type="match status" value="1"/>
</dbReference>
<dbReference type="GO" id="GO:0009190">
    <property type="term" value="P:cyclic nucleotide biosynthetic process"/>
    <property type="evidence" value="ECO:0007669"/>
    <property type="project" value="InterPro"/>
</dbReference>
<dbReference type="SUPFAM" id="SSF48452">
    <property type="entry name" value="TPR-like"/>
    <property type="match status" value="1"/>
</dbReference>
<evidence type="ECO:0000313" key="6">
    <source>
        <dbReference type="Proteomes" id="UP000650524"/>
    </source>
</evidence>
<dbReference type="Pfam" id="PF13191">
    <property type="entry name" value="AAA_16"/>
    <property type="match status" value="1"/>
</dbReference>
<dbReference type="Gene3D" id="3.30.70.1230">
    <property type="entry name" value="Nucleotide cyclase"/>
    <property type="match status" value="1"/>
</dbReference>
<dbReference type="EMBL" id="JACNJD010000284">
    <property type="protein sequence ID" value="MBC8178503.1"/>
    <property type="molecule type" value="Genomic_DNA"/>
</dbReference>
<dbReference type="GO" id="GO:0035556">
    <property type="term" value="P:intracellular signal transduction"/>
    <property type="evidence" value="ECO:0007669"/>
    <property type="project" value="InterPro"/>
</dbReference>
<dbReference type="Gene3D" id="1.25.40.10">
    <property type="entry name" value="Tetratricopeptide repeat domain"/>
    <property type="match status" value="2"/>
</dbReference>
<comment type="caution">
    <text evidence="5">The sequence shown here is derived from an EMBL/GenBank/DDBJ whole genome shotgun (WGS) entry which is preliminary data.</text>
</comment>
<dbReference type="PROSITE" id="PS50125">
    <property type="entry name" value="GUANYLATE_CYCLASE_2"/>
    <property type="match status" value="1"/>
</dbReference>
<reference evidence="5 6" key="1">
    <citation type="submission" date="2020-08" db="EMBL/GenBank/DDBJ databases">
        <title>Bridging the membrane lipid divide: bacteria of the FCB group superphylum have the potential to synthesize archaeal ether lipids.</title>
        <authorList>
            <person name="Villanueva L."/>
            <person name="Von Meijenfeldt F.A.B."/>
            <person name="Westbye A.B."/>
            <person name="Yadav S."/>
            <person name="Hopmans E.C."/>
            <person name="Dutilh B.E."/>
            <person name="Sinninghe Damste J.S."/>
        </authorList>
    </citation>
    <scope>NUCLEOTIDE SEQUENCE [LARGE SCALE GENOMIC DNA]</scope>
    <source>
        <strain evidence="5">NIOZ-UU27</strain>
    </source>
</reference>
<dbReference type="SMART" id="SM00028">
    <property type="entry name" value="TPR"/>
    <property type="match status" value="4"/>
</dbReference>
<dbReference type="InterPro" id="IPR027417">
    <property type="entry name" value="P-loop_NTPase"/>
</dbReference>
<organism evidence="5 6">
    <name type="scientific">Candidatus Desulfacyla euxinica</name>
    <dbReference type="NCBI Taxonomy" id="2841693"/>
    <lineage>
        <taxon>Bacteria</taxon>
        <taxon>Deltaproteobacteria</taxon>
        <taxon>Candidatus Desulfacyla</taxon>
    </lineage>
</organism>
<feature type="domain" description="Guanylate cyclase" evidence="4">
    <location>
        <begin position="91"/>
        <end position="223"/>
    </location>
</feature>
<protein>
    <submittedName>
        <fullName evidence="5">AAA family ATPase</fullName>
    </submittedName>
</protein>
<keyword evidence="2" id="KW-0067">ATP-binding</keyword>
<dbReference type="Pfam" id="PF12773">
    <property type="entry name" value="DZR"/>
    <property type="match status" value="1"/>
</dbReference>
<evidence type="ECO:0000313" key="5">
    <source>
        <dbReference type="EMBL" id="MBC8178503.1"/>
    </source>
</evidence>